<organism evidence="1">
    <name type="scientific">Anguilla anguilla</name>
    <name type="common">European freshwater eel</name>
    <name type="synonym">Muraena anguilla</name>
    <dbReference type="NCBI Taxonomy" id="7936"/>
    <lineage>
        <taxon>Eukaryota</taxon>
        <taxon>Metazoa</taxon>
        <taxon>Chordata</taxon>
        <taxon>Craniata</taxon>
        <taxon>Vertebrata</taxon>
        <taxon>Euteleostomi</taxon>
        <taxon>Actinopterygii</taxon>
        <taxon>Neopterygii</taxon>
        <taxon>Teleostei</taxon>
        <taxon>Anguilliformes</taxon>
        <taxon>Anguillidae</taxon>
        <taxon>Anguilla</taxon>
    </lineage>
</organism>
<name>A0A0E9T9W7_ANGAN</name>
<reference evidence="1" key="2">
    <citation type="journal article" date="2015" name="Fish Shellfish Immunol.">
        <title>Early steps in the European eel (Anguilla anguilla)-Vibrio vulnificus interaction in the gills: Role of the RtxA13 toxin.</title>
        <authorList>
            <person name="Callol A."/>
            <person name="Pajuelo D."/>
            <person name="Ebbesson L."/>
            <person name="Teles M."/>
            <person name="MacKenzie S."/>
            <person name="Amaro C."/>
        </authorList>
    </citation>
    <scope>NUCLEOTIDE SEQUENCE</scope>
</reference>
<reference evidence="1" key="1">
    <citation type="submission" date="2014-11" db="EMBL/GenBank/DDBJ databases">
        <authorList>
            <person name="Amaro Gonzalez C."/>
        </authorList>
    </citation>
    <scope>NUCLEOTIDE SEQUENCE</scope>
</reference>
<sequence>MGLGLRYRGAHLRDQRCCPVMFLYL</sequence>
<protein>
    <submittedName>
        <fullName evidence="1">Uncharacterized protein</fullName>
    </submittedName>
</protein>
<evidence type="ECO:0000313" key="1">
    <source>
        <dbReference type="EMBL" id="JAH49528.1"/>
    </source>
</evidence>
<dbReference type="AlphaFoldDB" id="A0A0E9T9W7"/>
<accession>A0A0E9T9W7</accession>
<proteinExistence type="predicted"/>
<dbReference type="EMBL" id="GBXM01059049">
    <property type="protein sequence ID" value="JAH49528.1"/>
    <property type="molecule type" value="Transcribed_RNA"/>
</dbReference>